<evidence type="ECO:0000313" key="1">
    <source>
        <dbReference type="EMBL" id="KKM80955.1"/>
    </source>
</evidence>
<reference evidence="1" key="1">
    <citation type="journal article" date="2015" name="Nature">
        <title>Complex archaea that bridge the gap between prokaryotes and eukaryotes.</title>
        <authorList>
            <person name="Spang A."/>
            <person name="Saw J.H."/>
            <person name="Jorgensen S.L."/>
            <person name="Zaremba-Niedzwiedzka K."/>
            <person name="Martijn J."/>
            <person name="Lind A.E."/>
            <person name="van Eijk R."/>
            <person name="Schleper C."/>
            <person name="Guy L."/>
            <person name="Ettema T.J."/>
        </authorList>
    </citation>
    <scope>NUCLEOTIDE SEQUENCE</scope>
</reference>
<protein>
    <submittedName>
        <fullName evidence="1">Uncharacterized protein</fullName>
    </submittedName>
</protein>
<dbReference type="AlphaFoldDB" id="A0A0F9MWD5"/>
<accession>A0A0F9MWD5</accession>
<name>A0A0F9MWD5_9ZZZZ</name>
<organism evidence="1">
    <name type="scientific">marine sediment metagenome</name>
    <dbReference type="NCBI Taxonomy" id="412755"/>
    <lineage>
        <taxon>unclassified sequences</taxon>
        <taxon>metagenomes</taxon>
        <taxon>ecological metagenomes</taxon>
    </lineage>
</organism>
<comment type="caution">
    <text evidence="1">The sequence shown here is derived from an EMBL/GenBank/DDBJ whole genome shotgun (WGS) entry which is preliminary data.</text>
</comment>
<proteinExistence type="predicted"/>
<gene>
    <name evidence="1" type="ORF">LCGC14_1334730</name>
</gene>
<sequence>MVWTKEYRSDYSKNYRMANKKKLSTYRKKYRLNNKERIQVQDKEYYVANIGKITAHRKLNGQKARDYCKAYTKLNSERLGLYKKEYRQNLSNAYVKSVLIVQGRRYGSNVENVTQELIDLKRGQLSMYREINKLKKEVRNGANRARN</sequence>
<dbReference type="EMBL" id="LAZR01008104">
    <property type="protein sequence ID" value="KKM80955.1"/>
    <property type="molecule type" value="Genomic_DNA"/>
</dbReference>